<feature type="compositionally biased region" description="Basic and acidic residues" evidence="4">
    <location>
        <begin position="418"/>
        <end position="439"/>
    </location>
</feature>
<feature type="compositionally biased region" description="Basic and acidic residues" evidence="4">
    <location>
        <begin position="484"/>
        <end position="500"/>
    </location>
</feature>
<feature type="compositionally biased region" description="Polar residues" evidence="4">
    <location>
        <begin position="53"/>
        <end position="62"/>
    </location>
</feature>
<name>A0A0N5C3A4_STREA</name>
<feature type="region of interest" description="Disordered" evidence="4">
    <location>
        <begin position="21"/>
        <end position="72"/>
    </location>
</feature>
<feature type="compositionally biased region" description="Polar residues" evidence="4">
    <location>
        <begin position="509"/>
        <end position="551"/>
    </location>
</feature>
<dbReference type="PANTHER" id="PTHR46458:SF7">
    <property type="entry name" value="GLOBIN DOMAIN-CONTAINING PROTEIN"/>
    <property type="match status" value="1"/>
</dbReference>
<accession>A0A0N5C3A4</accession>
<evidence type="ECO:0000256" key="2">
    <source>
        <dbReference type="ARBA" id="ARBA00022723"/>
    </source>
</evidence>
<feature type="compositionally biased region" description="Polar residues" evidence="4">
    <location>
        <begin position="440"/>
        <end position="465"/>
    </location>
</feature>
<feature type="compositionally biased region" description="Basic and acidic residues" evidence="4">
    <location>
        <begin position="124"/>
        <end position="137"/>
    </location>
</feature>
<evidence type="ECO:0000313" key="7">
    <source>
        <dbReference type="WBParaSite" id="SPAL_0001245800.1"/>
    </source>
</evidence>
<keyword evidence="3" id="KW-0408">Iron</keyword>
<dbReference type="Proteomes" id="UP000046392">
    <property type="component" value="Unplaced"/>
</dbReference>
<keyword evidence="2" id="KW-0479">Metal-binding</keyword>
<dbReference type="CDD" id="cd01040">
    <property type="entry name" value="Mb-like"/>
    <property type="match status" value="1"/>
</dbReference>
<dbReference type="InterPro" id="IPR009050">
    <property type="entry name" value="Globin-like_sf"/>
</dbReference>
<feature type="region of interest" description="Disordered" evidence="4">
    <location>
        <begin position="365"/>
        <end position="570"/>
    </location>
</feature>
<dbReference type="SUPFAM" id="SSF46458">
    <property type="entry name" value="Globin-like"/>
    <property type="match status" value="1"/>
</dbReference>
<dbReference type="GO" id="GO:0046872">
    <property type="term" value="F:metal ion binding"/>
    <property type="evidence" value="ECO:0007669"/>
    <property type="project" value="UniProtKB-KW"/>
</dbReference>
<evidence type="ECO:0000256" key="1">
    <source>
        <dbReference type="ARBA" id="ARBA00022617"/>
    </source>
</evidence>
<dbReference type="InterPro" id="IPR000971">
    <property type="entry name" value="Globin"/>
</dbReference>
<dbReference type="InterPro" id="IPR044399">
    <property type="entry name" value="Mb-like_M"/>
</dbReference>
<dbReference type="GO" id="GO:0019825">
    <property type="term" value="F:oxygen binding"/>
    <property type="evidence" value="ECO:0007669"/>
    <property type="project" value="InterPro"/>
</dbReference>
<dbReference type="STRING" id="174720.A0A0N5C3A4"/>
<dbReference type="AlphaFoldDB" id="A0A0N5C3A4"/>
<dbReference type="InterPro" id="IPR050532">
    <property type="entry name" value="Globin-like_OT"/>
</dbReference>
<dbReference type="Pfam" id="PF00042">
    <property type="entry name" value="Globin"/>
    <property type="match status" value="1"/>
</dbReference>
<reference evidence="7" key="1">
    <citation type="submission" date="2017-02" db="UniProtKB">
        <authorList>
            <consortium name="WormBaseParasite"/>
        </authorList>
    </citation>
    <scope>IDENTIFICATION</scope>
</reference>
<feature type="compositionally biased region" description="Polar residues" evidence="4">
    <location>
        <begin position="28"/>
        <end position="38"/>
    </location>
</feature>
<dbReference type="InterPro" id="IPR012292">
    <property type="entry name" value="Globin/Proto"/>
</dbReference>
<evidence type="ECO:0000256" key="4">
    <source>
        <dbReference type="SAM" id="MobiDB-lite"/>
    </source>
</evidence>
<feature type="domain" description="Globin" evidence="5">
    <location>
        <begin position="633"/>
        <end position="808"/>
    </location>
</feature>
<dbReference type="PANTHER" id="PTHR46458">
    <property type="entry name" value="BLR2807 PROTEIN"/>
    <property type="match status" value="1"/>
</dbReference>
<evidence type="ECO:0000259" key="5">
    <source>
        <dbReference type="PROSITE" id="PS01033"/>
    </source>
</evidence>
<protein>
    <submittedName>
        <fullName evidence="7">GLOBIN domain-containing protein</fullName>
    </submittedName>
</protein>
<sequence length="808" mass="91383">MSHVRNLFTWLKDKKKKSFTRLKEDSSNVEATSENDISNIDEKKDRHSRSLKIETSSKSSTIPGKRHEDSDDVMSKSFISGNVLTEPSSLTSLDTSNYISSSTKSLDDKVINKKKRNIMSENYGKNDDKLNKNRNNELRNSNRGHFKRTSEVYWIPKNEPIIDEIVIDKCRNIFGTGSSLYCSDVKEHTSNIFQISNDICLRFDNKDQNDNMVSSNKELDIVISRKDKNTENEALGVKLQRKISQSTSDLRIYEVIPIKEERRGSVTRIIRRIPSFKKEEIGCDKPTVLAVCFLDKDKIKEGMSDSYHVFMEDPEKLVLSTSKMTKQGNISKNDLSSTGMPLAPSSSAINVRDKSVSLLQKLRDKSGKNITSKSSSNIEAIHRSESLNEKKNDNNDEKEEENDKNSCMPQSSSVGDNLEEKTQSLKVSDSFKEDDRSERSCSNISSDNLSLKLSKPESTSLSSKPGSKANISVEGEEDDVFITPREDNNSAEKEGDKEDNSSDMVNDKMNVQDNSFPSSPNQKVTNNDALTSINEDTTLQEPSSSKTNSSLKIPKNTNNGNNLTSSTRHSSLTKGLTFELTNNNDESTVVDQNQKKIIEQMEKRRQSLALRRASNVQLVQSVSGRRTSTTLIPLTLAQIHLVRSLWRQIYVSKGPTVIGQTIFHRFFFRNSATRDQFRRCPLPEGFPNHDSFSKAHCKAAADMIDKVVLNLDNLENIAPDLERIGRVHAEVLNGDLSSKMWNTIAETFIDCTLEWGDKRCRSETVRKAWALIIAFMVEKIKLGHLEQRKVLLSMKMRNSQIFTDSQFQ</sequence>
<feature type="region of interest" description="Disordered" evidence="4">
    <location>
        <begin position="323"/>
        <end position="348"/>
    </location>
</feature>
<organism evidence="6 7">
    <name type="scientific">Strongyloides papillosus</name>
    <name type="common">Intestinal threadworm</name>
    <dbReference type="NCBI Taxonomy" id="174720"/>
    <lineage>
        <taxon>Eukaryota</taxon>
        <taxon>Metazoa</taxon>
        <taxon>Ecdysozoa</taxon>
        <taxon>Nematoda</taxon>
        <taxon>Chromadorea</taxon>
        <taxon>Rhabditida</taxon>
        <taxon>Tylenchina</taxon>
        <taxon>Panagrolaimomorpha</taxon>
        <taxon>Strongyloidoidea</taxon>
        <taxon>Strongyloididae</taxon>
        <taxon>Strongyloides</taxon>
    </lineage>
</organism>
<feature type="compositionally biased region" description="Low complexity" evidence="4">
    <location>
        <begin position="556"/>
        <end position="567"/>
    </location>
</feature>
<dbReference type="WBParaSite" id="SPAL_0001245800.1">
    <property type="protein sequence ID" value="SPAL_0001245800.1"/>
    <property type="gene ID" value="SPAL_0001245800"/>
</dbReference>
<evidence type="ECO:0000256" key="3">
    <source>
        <dbReference type="ARBA" id="ARBA00023004"/>
    </source>
</evidence>
<dbReference type="GO" id="GO:0020037">
    <property type="term" value="F:heme binding"/>
    <property type="evidence" value="ECO:0007669"/>
    <property type="project" value="InterPro"/>
</dbReference>
<feature type="compositionally biased region" description="Basic and acidic residues" evidence="4">
    <location>
        <begin position="380"/>
        <end position="395"/>
    </location>
</feature>
<keyword evidence="1" id="KW-0349">Heme</keyword>
<feature type="compositionally biased region" description="Polar residues" evidence="4">
    <location>
        <begin position="368"/>
        <end position="378"/>
    </location>
</feature>
<evidence type="ECO:0000313" key="6">
    <source>
        <dbReference type="Proteomes" id="UP000046392"/>
    </source>
</evidence>
<dbReference type="PROSITE" id="PS01033">
    <property type="entry name" value="GLOBIN"/>
    <property type="match status" value="1"/>
</dbReference>
<feature type="region of interest" description="Disordered" evidence="4">
    <location>
        <begin position="121"/>
        <end position="142"/>
    </location>
</feature>
<dbReference type="Gene3D" id="1.10.490.10">
    <property type="entry name" value="Globins"/>
    <property type="match status" value="1"/>
</dbReference>
<keyword evidence="6" id="KW-1185">Reference proteome</keyword>
<proteinExistence type="predicted"/>